<dbReference type="EMBL" id="QNQU01000017">
    <property type="protein sequence ID" value="RBQ04286.1"/>
    <property type="molecule type" value="Genomic_DNA"/>
</dbReference>
<dbReference type="Proteomes" id="UP000252081">
    <property type="component" value="Unassembled WGS sequence"/>
</dbReference>
<accession>A0A366KRL7</accession>
<dbReference type="RefSeq" id="WP_113950412.1">
    <property type="nucleotide sequence ID" value="NZ_QNQU01000017.1"/>
</dbReference>
<dbReference type="PROSITE" id="PS51257">
    <property type="entry name" value="PROKAR_LIPOPROTEIN"/>
    <property type="match status" value="1"/>
</dbReference>
<dbReference type="InterPro" id="IPR011043">
    <property type="entry name" value="Gal_Oxase/kelch_b-propeller"/>
</dbReference>
<dbReference type="InterPro" id="IPR015915">
    <property type="entry name" value="Kelch-typ_b-propeller"/>
</dbReference>
<keyword evidence="4" id="KW-1185">Reference proteome</keyword>
<comment type="caution">
    <text evidence="3">The sequence shown here is derived from an EMBL/GenBank/DDBJ whole genome shotgun (WGS) entry which is preliminary data.</text>
</comment>
<dbReference type="Gene3D" id="2.120.10.80">
    <property type="entry name" value="Kelch-type beta propeller"/>
    <property type="match status" value="2"/>
</dbReference>
<gene>
    <name evidence="3" type="ORF">DRW42_18985</name>
</gene>
<organism evidence="3 4">
    <name type="scientific">Pedobacter miscanthi</name>
    <dbReference type="NCBI Taxonomy" id="2259170"/>
    <lineage>
        <taxon>Bacteria</taxon>
        <taxon>Pseudomonadati</taxon>
        <taxon>Bacteroidota</taxon>
        <taxon>Sphingobacteriia</taxon>
        <taxon>Sphingobacteriales</taxon>
        <taxon>Sphingobacteriaceae</taxon>
        <taxon>Pedobacter</taxon>
    </lineage>
</organism>
<name>A0A366KRL7_9SPHI</name>
<protein>
    <recommendedName>
        <fullName evidence="5">IPT/TIG domain-containing protein</fullName>
    </recommendedName>
</protein>
<dbReference type="SUPFAM" id="SSF50965">
    <property type="entry name" value="Galactose oxidase, central domain"/>
    <property type="match status" value="1"/>
</dbReference>
<evidence type="ECO:0000313" key="3">
    <source>
        <dbReference type="EMBL" id="RBQ04286.1"/>
    </source>
</evidence>
<evidence type="ECO:0000313" key="4">
    <source>
        <dbReference type="Proteomes" id="UP000252081"/>
    </source>
</evidence>
<keyword evidence="2" id="KW-0677">Repeat</keyword>
<dbReference type="OrthoDB" id="103335at2"/>
<evidence type="ECO:0008006" key="5">
    <source>
        <dbReference type="Google" id="ProtNLM"/>
    </source>
</evidence>
<evidence type="ECO:0000256" key="1">
    <source>
        <dbReference type="ARBA" id="ARBA00022441"/>
    </source>
</evidence>
<reference evidence="3 4" key="1">
    <citation type="submission" date="2018-07" db="EMBL/GenBank/DDBJ databases">
        <title>A draft genome of a endophytic bacteria, a new species of Pedobacter.</title>
        <authorList>
            <person name="Zhang Z.D."/>
            <person name="Chen Z.J."/>
        </authorList>
    </citation>
    <scope>NUCLEOTIDE SEQUENCE [LARGE SCALE GENOMIC DNA]</scope>
    <source>
        <strain evidence="3 4">RS10</strain>
    </source>
</reference>
<sequence>MLLIRAHHYAFAVILPVLLFLFGCKKNPIPDPAITVSVQDISNGFRLSTSISNVKTEDILESGLVWGENENLVKGAALSYLSPTPLANFSYDVVAGFTKGKRYFVRAYFIDQDHQLRYSEVVAFEGKNTLGLNISLPQQAYTWGDEVEVKVTNANGADLASATIVINGKMRLKPSKTIGGSVFFKVPAELYTYQNSVSLELYNQAGLNTYFILQQPQLPTDFLIVDKVGGTVKLTGNYFNPNIDSNIVMIGTTKLEVLKAERTALELKLPLAEFSYSGNFSVQTGKDLITTSKAVSKVYRFLTQVSEQSGVARYRGIMENINGKIYCGLGSDIDTRGLSDFYEYNPVASTWRKLADFPATLYGAGVSFTAKNKLVFIPNAIGTTFATDVYQFDIANNSWKKSNSYPGTMLSSYTLFASDNYGYMLGGGYATSTNYIYTVKSFKRYDPATDTWKTLPDFPGTSRRDFKSFKVGNNVIVFGGQSMWGTGESLYPTDSWSFDLVSETWKKIKDVPSYIYAVNCFSFEVNGKAYIGGGMSPAGVISSSIYEYDPIADTFVKKDNIIDKSMLVMSAATSVGGHGYIMFGKPSYDYHLQPLKEVFRFDP</sequence>
<evidence type="ECO:0000256" key="2">
    <source>
        <dbReference type="ARBA" id="ARBA00022737"/>
    </source>
</evidence>
<dbReference type="PANTHER" id="PTHR45632:SF3">
    <property type="entry name" value="KELCH-LIKE PROTEIN 32"/>
    <property type="match status" value="1"/>
</dbReference>
<keyword evidence="1" id="KW-0880">Kelch repeat</keyword>
<dbReference type="PANTHER" id="PTHR45632">
    <property type="entry name" value="LD33804P"/>
    <property type="match status" value="1"/>
</dbReference>
<dbReference type="AlphaFoldDB" id="A0A366KRL7"/>
<proteinExistence type="predicted"/>